<comment type="subcellular location">
    <subcellularLocation>
        <location evidence="1">Nucleus</location>
    </subcellularLocation>
</comment>
<feature type="domain" description="MBD" evidence="7">
    <location>
        <begin position="35"/>
        <end position="109"/>
    </location>
</feature>
<dbReference type="InterPro" id="IPR016177">
    <property type="entry name" value="DNA-bd_dom_sf"/>
</dbReference>
<reference evidence="8 9" key="1">
    <citation type="submission" date="2024-02" db="EMBL/GenBank/DDBJ databases">
        <title>de novo genome assembly of Solanum bulbocastanum strain 11H21.</title>
        <authorList>
            <person name="Hosaka A.J."/>
        </authorList>
    </citation>
    <scope>NUCLEOTIDE SEQUENCE [LARGE SCALE GENOMIC DNA]</scope>
    <source>
        <tissue evidence="8">Young leaves</tissue>
    </source>
</reference>
<keyword evidence="2" id="KW-0805">Transcription regulation</keyword>
<keyword evidence="5" id="KW-0539">Nucleus</keyword>
<organism evidence="8 9">
    <name type="scientific">Solanum bulbocastanum</name>
    <name type="common">Wild potato</name>
    <dbReference type="NCBI Taxonomy" id="147425"/>
    <lineage>
        <taxon>Eukaryota</taxon>
        <taxon>Viridiplantae</taxon>
        <taxon>Streptophyta</taxon>
        <taxon>Embryophyta</taxon>
        <taxon>Tracheophyta</taxon>
        <taxon>Spermatophyta</taxon>
        <taxon>Magnoliopsida</taxon>
        <taxon>eudicotyledons</taxon>
        <taxon>Gunneridae</taxon>
        <taxon>Pentapetalae</taxon>
        <taxon>asterids</taxon>
        <taxon>lamiids</taxon>
        <taxon>Solanales</taxon>
        <taxon>Solanaceae</taxon>
        <taxon>Solanoideae</taxon>
        <taxon>Solaneae</taxon>
        <taxon>Solanum</taxon>
    </lineage>
</organism>
<dbReference type="InterPro" id="IPR001739">
    <property type="entry name" value="Methyl_CpG_DNA-bd"/>
</dbReference>
<evidence type="ECO:0000313" key="9">
    <source>
        <dbReference type="Proteomes" id="UP001371456"/>
    </source>
</evidence>
<evidence type="ECO:0000256" key="3">
    <source>
        <dbReference type="ARBA" id="ARBA00023125"/>
    </source>
</evidence>
<accession>A0AAN8Y4R8</accession>
<proteinExistence type="predicted"/>
<feature type="region of interest" description="Disordered" evidence="6">
    <location>
        <begin position="1"/>
        <end position="20"/>
    </location>
</feature>
<dbReference type="PANTHER" id="PTHR12396">
    <property type="entry name" value="METHYL-CPG BINDING PROTEIN, MBD"/>
    <property type="match status" value="1"/>
</dbReference>
<feature type="domain" description="MBD" evidence="7">
    <location>
        <begin position="151"/>
        <end position="222"/>
    </location>
</feature>
<dbReference type="GO" id="GO:0005634">
    <property type="term" value="C:nucleus"/>
    <property type="evidence" value="ECO:0007669"/>
    <property type="project" value="UniProtKB-SubCell"/>
</dbReference>
<dbReference type="Pfam" id="PF01429">
    <property type="entry name" value="MBD"/>
    <property type="match status" value="2"/>
</dbReference>
<evidence type="ECO:0000313" key="8">
    <source>
        <dbReference type="EMBL" id="KAK6776878.1"/>
    </source>
</evidence>
<name>A0AAN8Y4R8_SOLBU</name>
<keyword evidence="9" id="KW-1185">Reference proteome</keyword>
<dbReference type="EMBL" id="JBANQN010000011">
    <property type="protein sequence ID" value="KAK6776878.1"/>
    <property type="molecule type" value="Genomic_DNA"/>
</dbReference>
<sequence length="321" mass="36534">MEKHNSLMLPPRRHRSGAEYPTSGQLMVAPSSSSAITPCSSRFKLPPGWGIEQVLRSSGDRVDRYYYEPGTGQKFRSLRDVERRLNGEIFTPRIRASGVRNYPKASLRIEYFTKIYIRPSQSSLSQKMVIYDGKIVRMDEEQLNEWAIVPSTRAATLPYDLPDGWVIEEVPRTDGSMVDKYYYEPGTGQKFRSRIAAQRYLAQMRENVPLSATLEELKENKPLSKMFKLHHHAKKSLPCKRNIVTENLDKSLFLSPPAKVNWVLSSPKGDAWNPFIAGTPIPDSALNGESKKNAVGNSCLRYKKVWTASDLRELDAKSCRY</sequence>
<dbReference type="GO" id="GO:0003677">
    <property type="term" value="F:DNA binding"/>
    <property type="evidence" value="ECO:0007669"/>
    <property type="project" value="UniProtKB-KW"/>
</dbReference>
<gene>
    <name evidence="8" type="ORF">RDI58_027879</name>
</gene>
<dbReference type="Gene3D" id="3.30.890.10">
    <property type="entry name" value="Methyl-cpg-binding Protein 2, Chain A"/>
    <property type="match status" value="2"/>
</dbReference>
<keyword evidence="4" id="KW-0804">Transcription</keyword>
<evidence type="ECO:0000256" key="5">
    <source>
        <dbReference type="ARBA" id="ARBA00023242"/>
    </source>
</evidence>
<evidence type="ECO:0000259" key="7">
    <source>
        <dbReference type="PROSITE" id="PS50982"/>
    </source>
</evidence>
<evidence type="ECO:0000256" key="6">
    <source>
        <dbReference type="SAM" id="MobiDB-lite"/>
    </source>
</evidence>
<evidence type="ECO:0000256" key="2">
    <source>
        <dbReference type="ARBA" id="ARBA00023015"/>
    </source>
</evidence>
<evidence type="ECO:0000256" key="1">
    <source>
        <dbReference type="ARBA" id="ARBA00004123"/>
    </source>
</evidence>
<dbReference type="SUPFAM" id="SSF54171">
    <property type="entry name" value="DNA-binding domain"/>
    <property type="match status" value="2"/>
</dbReference>
<evidence type="ECO:0000256" key="4">
    <source>
        <dbReference type="ARBA" id="ARBA00023163"/>
    </source>
</evidence>
<dbReference type="PROSITE" id="PS50982">
    <property type="entry name" value="MBD"/>
    <property type="match status" value="2"/>
</dbReference>
<comment type="caution">
    <text evidence="8">The sequence shown here is derived from an EMBL/GenBank/DDBJ whole genome shotgun (WGS) entry which is preliminary data.</text>
</comment>
<keyword evidence="3" id="KW-0238">DNA-binding</keyword>
<dbReference type="AlphaFoldDB" id="A0AAN8Y4R8"/>
<dbReference type="PANTHER" id="PTHR12396:SF38">
    <property type="entry name" value="METHYL-CPG-BINDING DOMAIN-CONTAINING PROTEIN 7"/>
    <property type="match status" value="1"/>
</dbReference>
<dbReference type="Proteomes" id="UP001371456">
    <property type="component" value="Unassembled WGS sequence"/>
</dbReference>
<protein>
    <recommendedName>
        <fullName evidence="7">MBD domain-containing protein</fullName>
    </recommendedName>
</protein>